<dbReference type="InterPro" id="IPR037507">
    <property type="entry name" value="Ribosomal_mL59"/>
</dbReference>
<name>A0A5C3EKL1_9BASI</name>
<evidence type="ECO:0000313" key="4">
    <source>
        <dbReference type="Proteomes" id="UP000324022"/>
    </source>
</evidence>
<dbReference type="GO" id="GO:0005762">
    <property type="term" value="C:mitochondrial large ribosomal subunit"/>
    <property type="evidence" value="ECO:0007669"/>
    <property type="project" value="InterPro"/>
</dbReference>
<dbReference type="OrthoDB" id="18529at2759"/>
<dbReference type="Pfam" id="PF18126">
    <property type="entry name" value="Mitoc_mL59"/>
    <property type="match status" value="1"/>
</dbReference>
<evidence type="ECO:0000256" key="1">
    <source>
        <dbReference type="SAM" id="MobiDB-lite"/>
    </source>
</evidence>
<dbReference type="InterPro" id="IPR040922">
    <property type="entry name" value="Ribosomal_mL59_dom"/>
</dbReference>
<feature type="domain" description="Large ribosomal subunit protein mL59" evidence="2">
    <location>
        <begin position="40"/>
        <end position="214"/>
    </location>
</feature>
<dbReference type="EMBL" id="OOIN01000036">
    <property type="protein sequence ID" value="SPO31078.1"/>
    <property type="molecule type" value="Genomic_DNA"/>
</dbReference>
<feature type="region of interest" description="Disordered" evidence="1">
    <location>
        <begin position="187"/>
        <end position="230"/>
    </location>
</feature>
<sequence>MAFRTTVALRGANKHISAYGTVLDRFMVSNTASLTTTTSSSSSASSSSQTTAAASLFEPTKSATSGCWHPPKYSLRRQAKLVREAALTGQLALLPDGPKTTRITQRLHRLQKSHAFEQSASQYQYIPKHLSVEAAKGTRPERLGQRTLKPTQRVSSEEKAAALNAARLQVKDVGPYAGRAKVFKGSRVDKGKAKREGDVKTKLGSMKQTVSDWHSTQNEAKNKLKPGLPF</sequence>
<dbReference type="PANTHER" id="PTHR28041:SF1">
    <property type="entry name" value="LARGE RIBOSOMAL SUBUNIT PROTEIN ML59"/>
    <property type="match status" value="1"/>
</dbReference>
<dbReference type="Proteomes" id="UP000324022">
    <property type="component" value="Unassembled WGS sequence"/>
</dbReference>
<organism evidence="3 4">
    <name type="scientific">Ustilago trichophora</name>
    <dbReference type="NCBI Taxonomy" id="86804"/>
    <lineage>
        <taxon>Eukaryota</taxon>
        <taxon>Fungi</taxon>
        <taxon>Dikarya</taxon>
        <taxon>Basidiomycota</taxon>
        <taxon>Ustilaginomycotina</taxon>
        <taxon>Ustilaginomycetes</taxon>
        <taxon>Ustilaginales</taxon>
        <taxon>Ustilaginaceae</taxon>
        <taxon>Ustilago</taxon>
    </lineage>
</organism>
<evidence type="ECO:0000313" key="3">
    <source>
        <dbReference type="EMBL" id="SPO31078.1"/>
    </source>
</evidence>
<dbReference type="AlphaFoldDB" id="A0A5C3EKL1"/>
<feature type="compositionally biased region" description="Polar residues" evidence="1">
    <location>
        <begin position="206"/>
        <end position="219"/>
    </location>
</feature>
<protein>
    <recommendedName>
        <fullName evidence="2">Large ribosomal subunit protein mL59 domain-containing protein</fullName>
    </recommendedName>
</protein>
<proteinExistence type="predicted"/>
<keyword evidence="4" id="KW-1185">Reference proteome</keyword>
<accession>A0A5C3EKL1</accession>
<feature type="compositionally biased region" description="Basic and acidic residues" evidence="1">
    <location>
        <begin position="187"/>
        <end position="201"/>
    </location>
</feature>
<evidence type="ECO:0000259" key="2">
    <source>
        <dbReference type="Pfam" id="PF18126"/>
    </source>
</evidence>
<dbReference type="PANTHER" id="PTHR28041">
    <property type="entry name" value="54S RIBOSOMAL PROTEIN L25, MITOCHONDRIAL"/>
    <property type="match status" value="1"/>
</dbReference>
<gene>
    <name evidence="3" type="ORF">UTRI_05280_B</name>
</gene>
<reference evidence="3 4" key="1">
    <citation type="submission" date="2018-03" db="EMBL/GenBank/DDBJ databases">
        <authorList>
            <person name="Guldener U."/>
        </authorList>
    </citation>
    <scope>NUCLEOTIDE SEQUENCE [LARGE SCALE GENOMIC DNA]</scope>
    <source>
        <strain evidence="3 4">NBRC100155</strain>
    </source>
</reference>
<dbReference type="GO" id="GO:0003735">
    <property type="term" value="F:structural constituent of ribosome"/>
    <property type="evidence" value="ECO:0007669"/>
    <property type="project" value="InterPro"/>
</dbReference>